<dbReference type="InterPro" id="IPR013210">
    <property type="entry name" value="LRR_N_plant-typ"/>
</dbReference>
<evidence type="ECO:0000313" key="15">
    <source>
        <dbReference type="EMBL" id="PRQ29173.1"/>
    </source>
</evidence>
<dbReference type="OrthoDB" id="291737at2759"/>
<dbReference type="InterPro" id="IPR000719">
    <property type="entry name" value="Prot_kinase_dom"/>
</dbReference>
<dbReference type="SMR" id="A0A2P6Q4Q6"/>
<keyword evidence="2" id="KW-0964">Secreted</keyword>
<dbReference type="STRING" id="74649.A0A2P6Q4Q6"/>
<name>A0A2P6Q4Q6_ROSCH</name>
<evidence type="ECO:0000256" key="13">
    <source>
        <dbReference type="SAM" id="SignalP"/>
    </source>
</evidence>
<evidence type="ECO:0000256" key="8">
    <source>
        <dbReference type="ARBA" id="ARBA00023136"/>
    </source>
</evidence>
<keyword evidence="15" id="KW-0808">Transferase</keyword>
<dbReference type="OMA" id="DGCIVYK"/>
<dbReference type="Gene3D" id="3.80.10.10">
    <property type="entry name" value="Ribonuclease Inhibitor"/>
    <property type="match status" value="1"/>
</dbReference>
<comment type="caution">
    <text evidence="15">The sequence shown here is derived from an EMBL/GenBank/DDBJ whole genome shotgun (WGS) entry which is preliminary data.</text>
</comment>
<dbReference type="EMBL" id="PDCK01000043">
    <property type="protein sequence ID" value="PRQ29173.1"/>
    <property type="molecule type" value="Genomic_DNA"/>
</dbReference>
<dbReference type="PANTHER" id="PTHR46084:SF1">
    <property type="entry name" value="PROTEIN MALE DISCOVERER 2"/>
    <property type="match status" value="1"/>
</dbReference>
<dbReference type="PROSITE" id="PS50011">
    <property type="entry name" value="PROTEIN_KINASE_DOM"/>
    <property type="match status" value="1"/>
</dbReference>
<dbReference type="InterPro" id="IPR001611">
    <property type="entry name" value="Leu-rich_rpt"/>
</dbReference>
<keyword evidence="3" id="KW-0433">Leucine-rich repeat</keyword>
<evidence type="ECO:0000256" key="10">
    <source>
        <dbReference type="ARBA" id="ARBA00046288"/>
    </source>
</evidence>
<keyword evidence="6" id="KW-0677">Repeat</keyword>
<dbReference type="GO" id="GO:0004672">
    <property type="term" value="F:protein kinase activity"/>
    <property type="evidence" value="ECO:0007669"/>
    <property type="project" value="InterPro"/>
</dbReference>
<evidence type="ECO:0000256" key="4">
    <source>
        <dbReference type="ARBA" id="ARBA00022692"/>
    </source>
</evidence>
<proteinExistence type="inferred from homology"/>
<feature type="transmembrane region" description="Helical" evidence="12">
    <location>
        <begin position="337"/>
        <end position="360"/>
    </location>
</feature>
<protein>
    <recommendedName>
        <fullName evidence="14">Protein kinase domain-containing protein</fullName>
    </recommendedName>
</protein>
<evidence type="ECO:0000256" key="2">
    <source>
        <dbReference type="ARBA" id="ARBA00022512"/>
    </source>
</evidence>
<dbReference type="GO" id="GO:0005524">
    <property type="term" value="F:ATP binding"/>
    <property type="evidence" value="ECO:0007669"/>
    <property type="project" value="InterPro"/>
</dbReference>
<dbReference type="Pfam" id="PF07714">
    <property type="entry name" value="PK_Tyr_Ser-Thr"/>
    <property type="match status" value="1"/>
</dbReference>
<feature type="region of interest" description="Disordered" evidence="11">
    <location>
        <begin position="306"/>
        <end position="332"/>
    </location>
</feature>
<sequence length="695" mass="77399">MGARWNPLGFRLLSLLALIFASSGIPGYWSVNDEGMTLLAFRENIKFDPFTALENWSPDDGDPCLWTGVLCVDNKVQMLNLTDLSLEGTLAPALGKLSHLKSLVFYKNHLSGEIPKEIGGLARLELLDLRVNDLSGTIPVEIGRMLSLKRLLLGHNRFEGNIPQELKSLSLETDSDHFTSTEVTGFGSVNRKFGHCTWQSNLKHWNNANSLAFMLKGTFMHYLNYLRLPRPSIIQDSLHVHGDTCCDNLSSSFESHMSFARRRLLAQASLNLPAVPFGGAKPAIQIIALPTSRSSGAFPAVLDAKKKPPAPAPLPSSPQPAPPNTQQQSSPKSSSNMWKYIVIGISVAVLLMVLLVMLFMCRSQAVKTIKPWKTGISGQLQKAFVTGVPKLNRSELETACEDFSNIINTIDGCIVYKGTLSSGVEIAVTSTTLTSLKDWSKNAEKAYRKKIDVLSRVNHKNFVNLIGYCEEDEPFTRMMVFEYAPNGNLFEHLHVEEMEHLDWTARVRIIMGTAYCLQYMHHDLNPPVSHPNLVSSSILLTDDYAAKIAELCFWAATLPKSKKESDEDDKEHSELPPLADPETNVYSFGLLLIETISGKRHNSEVGCLVDWASAYLNEQRSSLVDPSLKSFKNDELDVICEVIKECTQQDPRKRPAMIDVTEKLRQVIPITPNQAVPRLSPLWWAELEILSVEAT</sequence>
<evidence type="ECO:0000313" key="16">
    <source>
        <dbReference type="Proteomes" id="UP000238479"/>
    </source>
</evidence>
<dbReference type="Gramene" id="PRQ29173">
    <property type="protein sequence ID" value="PRQ29173"/>
    <property type="gene ID" value="RchiOBHm_Chr5g0011021"/>
</dbReference>
<dbReference type="FunFam" id="3.30.200.20:FF:000489">
    <property type="entry name" value="Inactive receptor-like serine/threonine-protein kinase"/>
    <property type="match status" value="1"/>
</dbReference>
<dbReference type="Gene3D" id="3.30.200.20">
    <property type="entry name" value="Phosphorylase Kinase, domain 1"/>
    <property type="match status" value="1"/>
</dbReference>
<evidence type="ECO:0000256" key="3">
    <source>
        <dbReference type="ARBA" id="ARBA00022614"/>
    </source>
</evidence>
<evidence type="ECO:0000259" key="14">
    <source>
        <dbReference type="PROSITE" id="PS50011"/>
    </source>
</evidence>
<keyword evidence="7 12" id="KW-1133">Transmembrane helix</keyword>
<evidence type="ECO:0000256" key="11">
    <source>
        <dbReference type="SAM" id="MobiDB-lite"/>
    </source>
</evidence>
<comment type="subcellular location">
    <subcellularLocation>
        <location evidence="10">Endomembrane system</location>
        <topology evidence="10">Single-pass type I membrane protein</topology>
    </subcellularLocation>
    <subcellularLocation>
        <location evidence="1">Secreted</location>
        <location evidence="1">Cell wall</location>
    </subcellularLocation>
</comment>
<dbReference type="InterPro" id="IPR032675">
    <property type="entry name" value="LRR_dom_sf"/>
</dbReference>
<dbReference type="Pfam" id="PF00560">
    <property type="entry name" value="LRR_1"/>
    <property type="match status" value="2"/>
</dbReference>
<comment type="similarity">
    <text evidence="9">Belongs to the polygalacturonase-inhibiting protein family.</text>
</comment>
<dbReference type="FunFam" id="3.80.10.10:FF:000400">
    <property type="entry name" value="Nuclear pore complex protein NUP107"/>
    <property type="match status" value="1"/>
</dbReference>
<dbReference type="GO" id="GO:0012505">
    <property type="term" value="C:endomembrane system"/>
    <property type="evidence" value="ECO:0007669"/>
    <property type="project" value="UniProtKB-SubCell"/>
</dbReference>
<dbReference type="InterPro" id="IPR001245">
    <property type="entry name" value="Ser-Thr/Tyr_kinase_cat_dom"/>
</dbReference>
<keyword evidence="4 12" id="KW-0812">Transmembrane</keyword>
<dbReference type="InterPro" id="IPR011009">
    <property type="entry name" value="Kinase-like_dom_sf"/>
</dbReference>
<dbReference type="PANTHER" id="PTHR46084">
    <property type="entry name" value="PROTEIN MALE DISCOVERER 2"/>
    <property type="match status" value="1"/>
</dbReference>
<gene>
    <name evidence="15" type="ORF">RchiOBHm_Chr5g0011021</name>
</gene>
<evidence type="ECO:0000256" key="6">
    <source>
        <dbReference type="ARBA" id="ARBA00022737"/>
    </source>
</evidence>
<evidence type="ECO:0000256" key="9">
    <source>
        <dbReference type="ARBA" id="ARBA00038043"/>
    </source>
</evidence>
<organism evidence="15 16">
    <name type="scientific">Rosa chinensis</name>
    <name type="common">China rose</name>
    <dbReference type="NCBI Taxonomy" id="74649"/>
    <lineage>
        <taxon>Eukaryota</taxon>
        <taxon>Viridiplantae</taxon>
        <taxon>Streptophyta</taxon>
        <taxon>Embryophyta</taxon>
        <taxon>Tracheophyta</taxon>
        <taxon>Spermatophyta</taxon>
        <taxon>Magnoliopsida</taxon>
        <taxon>eudicotyledons</taxon>
        <taxon>Gunneridae</taxon>
        <taxon>Pentapetalae</taxon>
        <taxon>rosids</taxon>
        <taxon>fabids</taxon>
        <taxon>Rosales</taxon>
        <taxon>Rosaceae</taxon>
        <taxon>Rosoideae</taxon>
        <taxon>Rosoideae incertae sedis</taxon>
        <taxon>Rosa</taxon>
    </lineage>
</organism>
<dbReference type="AlphaFoldDB" id="A0A2P6Q4Q6"/>
<dbReference type="Proteomes" id="UP000238479">
    <property type="component" value="Chromosome 5"/>
</dbReference>
<dbReference type="SUPFAM" id="SSF52058">
    <property type="entry name" value="L domain-like"/>
    <property type="match status" value="1"/>
</dbReference>
<feature type="signal peptide" evidence="13">
    <location>
        <begin position="1"/>
        <end position="24"/>
    </location>
</feature>
<keyword evidence="16" id="KW-1185">Reference proteome</keyword>
<reference evidence="15 16" key="1">
    <citation type="journal article" date="2018" name="Nat. Genet.">
        <title>The Rosa genome provides new insights in the design of modern roses.</title>
        <authorList>
            <person name="Bendahmane M."/>
        </authorList>
    </citation>
    <scope>NUCLEOTIDE SEQUENCE [LARGE SCALE GENOMIC DNA]</scope>
    <source>
        <strain evidence="16">cv. Old Blush</strain>
    </source>
</reference>
<dbReference type="Gene3D" id="1.10.510.10">
    <property type="entry name" value="Transferase(Phosphotransferase) domain 1"/>
    <property type="match status" value="1"/>
</dbReference>
<evidence type="ECO:0000256" key="1">
    <source>
        <dbReference type="ARBA" id="ARBA00004191"/>
    </source>
</evidence>
<evidence type="ECO:0000256" key="7">
    <source>
        <dbReference type="ARBA" id="ARBA00022989"/>
    </source>
</evidence>
<dbReference type="Pfam" id="PF08263">
    <property type="entry name" value="LRRNT_2"/>
    <property type="match status" value="1"/>
</dbReference>
<keyword evidence="8 12" id="KW-0472">Membrane</keyword>
<evidence type="ECO:0000256" key="12">
    <source>
        <dbReference type="SAM" id="Phobius"/>
    </source>
</evidence>
<accession>A0A2P6Q4Q6</accession>
<feature type="compositionally biased region" description="Pro residues" evidence="11">
    <location>
        <begin position="309"/>
        <end position="323"/>
    </location>
</feature>
<feature type="chain" id="PRO_5015140345" description="Protein kinase domain-containing protein" evidence="13">
    <location>
        <begin position="25"/>
        <end position="695"/>
    </location>
</feature>
<feature type="domain" description="Protein kinase" evidence="14">
    <location>
        <begin position="366"/>
        <end position="668"/>
    </location>
</feature>
<keyword evidence="2" id="KW-0134">Cell wall</keyword>
<keyword evidence="5 13" id="KW-0732">Signal</keyword>
<evidence type="ECO:0000256" key="5">
    <source>
        <dbReference type="ARBA" id="ARBA00022729"/>
    </source>
</evidence>
<dbReference type="SUPFAM" id="SSF56112">
    <property type="entry name" value="Protein kinase-like (PK-like)"/>
    <property type="match status" value="1"/>
</dbReference>